<dbReference type="CDD" id="cd02966">
    <property type="entry name" value="TlpA_like_family"/>
    <property type="match status" value="1"/>
</dbReference>
<evidence type="ECO:0000256" key="1">
    <source>
        <dbReference type="ARBA" id="ARBA00004196"/>
    </source>
</evidence>
<evidence type="ECO:0000259" key="5">
    <source>
        <dbReference type="PROSITE" id="PS51352"/>
    </source>
</evidence>
<dbReference type="PANTHER" id="PTHR42852:SF6">
    <property type="entry name" value="THIOL:DISULFIDE INTERCHANGE PROTEIN DSBE"/>
    <property type="match status" value="1"/>
</dbReference>
<protein>
    <submittedName>
        <fullName evidence="6">Thiol-disulfide isomerase or thioredoxin</fullName>
    </submittedName>
</protein>
<feature type="domain" description="Thioredoxin" evidence="5">
    <location>
        <begin position="666"/>
        <end position="810"/>
    </location>
</feature>
<sequence>MGLFSETGNRTRMSGMYRPHASKLRPGVRLLMFVCLFLGSQLGHISLLAQPVKAVVFKNPVVDVISSDVALHIDAVILTGSVTSLKITAKYIPGHRLNIPKESYVSFEDAGSIKGADTGKYFVSSTAGVEIGNKNHMPASGVLQYTLNFPLKLPNKTINNNGLKLHFGEDLPDGKQVYGIDYLWQGRPMAKELIGRWYNKATGDLAYIIRPDVVISADGQIDSITGGNAKEGVLSVVNNGQVQVLYYRLKEGTLRIGASKPGLEKRVVYVQDLSLCHRVVATAGYHGQQFKTDTSAIKGYIIGYKRTGQGKKTLHFTVSDPILGMQVNYLAEVQPDGIFEVKFPVYGPIQPMVSSMYCNGYLYLEPGKTLVMVLGLGEPAYLGPLAELNNDMKLLDKNNKVDWDLVSKQVGIKDALEIKCDVLSQKGLLNARLDSVYRTGEISAKAYEQKKLMIKYDIATILLFYEMQYEQNYRANKHLPDTAKVPPANIPVEYYDFLTADLMDNPDILQYSFGFIFINYLKFRSPWFAKTSVLTIDKMYQALAAKGVQFSPDEMSVINYRQKDGQVVDSAQRLVNGKKAKEFLSRYAWECNMGWDAHSRDSIMQTYGIAHGVANEIMYVEDYASRVWSQLTPVDSGKLRRMQMEIKSPILKSQMAVINNQVLDKIARSKNNTGFYVRNSEDIKADQIFDSIVSAYKGNLLYIDFWATWCSPCRQAIEEIKPLKETFSRKPVKFIYLTNESSPLGTWKNFIRDIKGEHYRLNEDQWNYLCTKFNVTGIPHVVLVDKDSKVIDPHYAFFGQDIKAKIEGLL</sequence>
<evidence type="ECO:0000313" key="6">
    <source>
        <dbReference type="EMBL" id="SEA36847.1"/>
    </source>
</evidence>
<keyword evidence="2" id="KW-0201">Cytochrome c-type biogenesis</keyword>
<name>A0A1H4AM32_9BACT</name>
<keyword evidence="7" id="KW-1185">Reference proteome</keyword>
<dbReference type="RefSeq" id="WP_091399241.1">
    <property type="nucleotide sequence ID" value="NZ_FNQY01000015.1"/>
</dbReference>
<dbReference type="STRING" id="551991.SAMN05192529_11564"/>
<dbReference type="PROSITE" id="PS51352">
    <property type="entry name" value="THIOREDOXIN_2"/>
    <property type="match status" value="1"/>
</dbReference>
<reference evidence="6 7" key="1">
    <citation type="submission" date="2016-10" db="EMBL/GenBank/DDBJ databases">
        <authorList>
            <person name="de Groot N.N."/>
        </authorList>
    </citation>
    <scope>NUCLEOTIDE SEQUENCE [LARGE SCALE GENOMIC DNA]</scope>
    <source>
        <strain evidence="6 7">Vu-144</strain>
    </source>
</reference>
<dbReference type="GO" id="GO:0017004">
    <property type="term" value="P:cytochrome complex assembly"/>
    <property type="evidence" value="ECO:0007669"/>
    <property type="project" value="UniProtKB-KW"/>
</dbReference>
<dbReference type="InterPro" id="IPR012336">
    <property type="entry name" value="Thioredoxin-like_fold"/>
</dbReference>
<dbReference type="SUPFAM" id="SSF52833">
    <property type="entry name" value="Thioredoxin-like"/>
    <property type="match status" value="1"/>
</dbReference>
<evidence type="ECO:0000313" key="7">
    <source>
        <dbReference type="Proteomes" id="UP000199041"/>
    </source>
</evidence>
<keyword evidence="4" id="KW-0676">Redox-active center</keyword>
<dbReference type="InterPro" id="IPR036249">
    <property type="entry name" value="Thioredoxin-like_sf"/>
</dbReference>
<dbReference type="InterPro" id="IPR050553">
    <property type="entry name" value="Thioredoxin_ResA/DsbE_sf"/>
</dbReference>
<dbReference type="GO" id="GO:0030313">
    <property type="term" value="C:cell envelope"/>
    <property type="evidence" value="ECO:0007669"/>
    <property type="project" value="UniProtKB-SubCell"/>
</dbReference>
<dbReference type="Proteomes" id="UP000199041">
    <property type="component" value="Unassembled WGS sequence"/>
</dbReference>
<dbReference type="AlphaFoldDB" id="A0A1H4AM32"/>
<dbReference type="Pfam" id="PF13905">
    <property type="entry name" value="Thioredoxin_8"/>
    <property type="match status" value="1"/>
</dbReference>
<dbReference type="EMBL" id="FNQY01000015">
    <property type="protein sequence ID" value="SEA36847.1"/>
    <property type="molecule type" value="Genomic_DNA"/>
</dbReference>
<proteinExistence type="predicted"/>
<comment type="subcellular location">
    <subcellularLocation>
        <location evidence="1">Cell envelope</location>
    </subcellularLocation>
</comment>
<evidence type="ECO:0000256" key="2">
    <source>
        <dbReference type="ARBA" id="ARBA00022748"/>
    </source>
</evidence>
<dbReference type="Gene3D" id="3.40.30.10">
    <property type="entry name" value="Glutaredoxin"/>
    <property type="match status" value="1"/>
</dbReference>
<accession>A0A1H4AM32</accession>
<evidence type="ECO:0000256" key="3">
    <source>
        <dbReference type="ARBA" id="ARBA00023157"/>
    </source>
</evidence>
<organism evidence="6 7">
    <name type="scientific">Arachidicoccus rhizosphaerae</name>
    <dbReference type="NCBI Taxonomy" id="551991"/>
    <lineage>
        <taxon>Bacteria</taxon>
        <taxon>Pseudomonadati</taxon>
        <taxon>Bacteroidota</taxon>
        <taxon>Chitinophagia</taxon>
        <taxon>Chitinophagales</taxon>
        <taxon>Chitinophagaceae</taxon>
        <taxon>Arachidicoccus</taxon>
    </lineage>
</organism>
<evidence type="ECO:0000256" key="4">
    <source>
        <dbReference type="ARBA" id="ARBA00023284"/>
    </source>
</evidence>
<keyword evidence="6" id="KW-0413">Isomerase</keyword>
<gene>
    <name evidence="6" type="ORF">SAMN05192529_11564</name>
</gene>
<dbReference type="OrthoDB" id="1120316at2"/>
<dbReference type="PANTHER" id="PTHR42852">
    <property type="entry name" value="THIOL:DISULFIDE INTERCHANGE PROTEIN DSBE"/>
    <property type="match status" value="1"/>
</dbReference>
<keyword evidence="3" id="KW-1015">Disulfide bond</keyword>
<dbReference type="InterPro" id="IPR013766">
    <property type="entry name" value="Thioredoxin_domain"/>
</dbReference>
<dbReference type="GO" id="GO:0016853">
    <property type="term" value="F:isomerase activity"/>
    <property type="evidence" value="ECO:0007669"/>
    <property type="project" value="UniProtKB-KW"/>
</dbReference>